<evidence type="ECO:0000256" key="6">
    <source>
        <dbReference type="ARBA" id="ARBA00022825"/>
    </source>
</evidence>
<evidence type="ECO:0000313" key="13">
    <source>
        <dbReference type="Proteomes" id="UP000321555"/>
    </source>
</evidence>
<evidence type="ECO:0000256" key="3">
    <source>
        <dbReference type="ARBA" id="ARBA00022670"/>
    </source>
</evidence>
<evidence type="ECO:0000256" key="1">
    <source>
        <dbReference type="ARBA" id="ARBA00011073"/>
    </source>
</evidence>
<gene>
    <name evidence="12" type="ORF">FSZ17_12895</name>
</gene>
<dbReference type="InterPro" id="IPR046450">
    <property type="entry name" value="PA_dom_sf"/>
</dbReference>
<dbReference type="GO" id="GO:0004252">
    <property type="term" value="F:serine-type endopeptidase activity"/>
    <property type="evidence" value="ECO:0007669"/>
    <property type="project" value="UniProtKB-UniRule"/>
</dbReference>
<dbReference type="EMBL" id="CP042593">
    <property type="protein sequence ID" value="QED48064.1"/>
    <property type="molecule type" value="Genomic_DNA"/>
</dbReference>
<dbReference type="Proteomes" id="UP000321555">
    <property type="component" value="Chromosome"/>
</dbReference>
<dbReference type="InterPro" id="IPR023828">
    <property type="entry name" value="Peptidase_S8_Ser-AS"/>
</dbReference>
<reference evidence="13" key="1">
    <citation type="submission" date="2019-08" db="EMBL/GenBank/DDBJ databases">
        <authorList>
            <person name="Zheng X."/>
        </authorList>
    </citation>
    <scope>NUCLEOTIDE SEQUENCE [LARGE SCALE GENOMIC DNA]</scope>
    <source>
        <strain evidence="13">FJAT-25496</strain>
    </source>
</reference>
<dbReference type="PROSITE" id="PS00137">
    <property type="entry name" value="SUBTILASE_HIS"/>
    <property type="match status" value="1"/>
</dbReference>
<evidence type="ECO:0000256" key="8">
    <source>
        <dbReference type="PROSITE-ProRule" id="PRU01240"/>
    </source>
</evidence>
<evidence type="ECO:0000313" key="12">
    <source>
        <dbReference type="EMBL" id="QED48064.1"/>
    </source>
</evidence>
<keyword evidence="2" id="KW-0964">Secreted</keyword>
<feature type="active site" description="Charge relay system" evidence="7 8">
    <location>
        <position position="478"/>
    </location>
</feature>
<dbReference type="PANTHER" id="PTHR43399">
    <property type="entry name" value="SUBTILISIN-RELATED"/>
    <property type="match status" value="1"/>
</dbReference>
<dbReference type="SUPFAM" id="SSF52743">
    <property type="entry name" value="Subtilisin-like"/>
    <property type="match status" value="1"/>
</dbReference>
<dbReference type="Gene3D" id="3.40.50.200">
    <property type="entry name" value="Peptidase S8/S53 domain"/>
    <property type="match status" value="1"/>
</dbReference>
<comment type="similarity">
    <text evidence="1 8 9">Belongs to the peptidase S8 family.</text>
</comment>
<dbReference type="PROSITE" id="PS00138">
    <property type="entry name" value="SUBTILASE_SER"/>
    <property type="match status" value="1"/>
</dbReference>
<evidence type="ECO:0000259" key="10">
    <source>
        <dbReference type="Pfam" id="PF00082"/>
    </source>
</evidence>
<dbReference type="AlphaFoldDB" id="A0A5B8Z4N1"/>
<feature type="active site" description="Charge relay system" evidence="7 8">
    <location>
        <position position="269"/>
    </location>
</feature>
<dbReference type="GO" id="GO:0006508">
    <property type="term" value="P:proteolysis"/>
    <property type="evidence" value="ECO:0007669"/>
    <property type="project" value="UniProtKB-KW"/>
</dbReference>
<organism evidence="12 13">
    <name type="scientific">Cytobacillus dafuensis</name>
    <name type="common">Bacillus dafuensis</name>
    <dbReference type="NCBI Taxonomy" id="1742359"/>
    <lineage>
        <taxon>Bacteria</taxon>
        <taxon>Bacillati</taxon>
        <taxon>Bacillota</taxon>
        <taxon>Bacilli</taxon>
        <taxon>Bacillales</taxon>
        <taxon>Bacillaceae</taxon>
        <taxon>Cytobacillus</taxon>
    </lineage>
</organism>
<dbReference type="InterPro" id="IPR003137">
    <property type="entry name" value="PA_domain"/>
</dbReference>
<accession>A0A5B8Z4N1</accession>
<dbReference type="InterPro" id="IPR015500">
    <property type="entry name" value="Peptidase_S8_subtilisin-rel"/>
</dbReference>
<proteinExistence type="inferred from homology"/>
<feature type="domain" description="PA" evidence="11">
    <location>
        <begin position="844"/>
        <end position="919"/>
    </location>
</feature>
<dbReference type="Pfam" id="PF00082">
    <property type="entry name" value="Peptidase_S8"/>
    <property type="match status" value="1"/>
</dbReference>
<dbReference type="Gene3D" id="2.60.40.10">
    <property type="entry name" value="Immunoglobulins"/>
    <property type="match status" value="1"/>
</dbReference>
<dbReference type="InterPro" id="IPR013783">
    <property type="entry name" value="Ig-like_fold"/>
</dbReference>
<dbReference type="InterPro" id="IPR036852">
    <property type="entry name" value="Peptidase_S8/S53_dom_sf"/>
</dbReference>
<dbReference type="KEGG" id="bda:FSZ17_12895"/>
<dbReference type="OrthoDB" id="9798386at2"/>
<evidence type="ECO:0000256" key="7">
    <source>
        <dbReference type="PIRSR" id="PIRSR615500-1"/>
    </source>
</evidence>
<keyword evidence="3 8" id="KW-0645">Protease</keyword>
<dbReference type="STRING" id="1742359.GCA_001439625_01459"/>
<keyword evidence="4" id="KW-0732">Signal</keyword>
<protein>
    <submittedName>
        <fullName evidence="12">S8 family serine peptidase</fullName>
    </submittedName>
</protein>
<name>A0A5B8Z4N1_CYTDA</name>
<dbReference type="CDD" id="cd07487">
    <property type="entry name" value="Peptidases_S8_1"/>
    <property type="match status" value="1"/>
</dbReference>
<dbReference type="PROSITE" id="PS00136">
    <property type="entry name" value="SUBTILASE_ASP"/>
    <property type="match status" value="1"/>
</dbReference>
<evidence type="ECO:0000256" key="5">
    <source>
        <dbReference type="ARBA" id="ARBA00022801"/>
    </source>
</evidence>
<evidence type="ECO:0000259" key="11">
    <source>
        <dbReference type="Pfam" id="PF02225"/>
    </source>
</evidence>
<dbReference type="InterPro" id="IPR022398">
    <property type="entry name" value="Peptidase_S8_His-AS"/>
</dbReference>
<keyword evidence="13" id="KW-1185">Reference proteome</keyword>
<dbReference type="Pfam" id="PF02225">
    <property type="entry name" value="PA"/>
    <property type="match status" value="1"/>
</dbReference>
<feature type="domain" description="Peptidase S8/S53" evidence="10">
    <location>
        <begin position="260"/>
        <end position="523"/>
    </location>
</feature>
<dbReference type="PROSITE" id="PS51892">
    <property type="entry name" value="SUBTILASE"/>
    <property type="match status" value="1"/>
</dbReference>
<dbReference type="Gene3D" id="3.50.30.30">
    <property type="match status" value="1"/>
</dbReference>
<evidence type="ECO:0000256" key="2">
    <source>
        <dbReference type="ARBA" id="ARBA00022525"/>
    </source>
</evidence>
<keyword evidence="6 8" id="KW-0720">Serine protease</keyword>
<dbReference type="SUPFAM" id="SSF52025">
    <property type="entry name" value="PA domain"/>
    <property type="match status" value="1"/>
</dbReference>
<evidence type="ECO:0000256" key="9">
    <source>
        <dbReference type="RuleBase" id="RU003355"/>
    </source>
</evidence>
<feature type="active site" description="Charge relay system" evidence="7 8">
    <location>
        <position position="301"/>
    </location>
</feature>
<dbReference type="InterPro" id="IPR023827">
    <property type="entry name" value="Peptidase_S8_Asp-AS"/>
</dbReference>
<dbReference type="PANTHER" id="PTHR43399:SF4">
    <property type="entry name" value="CELL WALL-ASSOCIATED PROTEASE"/>
    <property type="match status" value="1"/>
</dbReference>
<dbReference type="InterPro" id="IPR051048">
    <property type="entry name" value="Peptidase_S8/S53_subtilisin"/>
</dbReference>
<dbReference type="InterPro" id="IPR000209">
    <property type="entry name" value="Peptidase_S8/S53_dom"/>
</dbReference>
<dbReference type="PRINTS" id="PR00723">
    <property type="entry name" value="SUBTILISIN"/>
</dbReference>
<sequence length="1279" mass="137791">MLICYLVRKRRDLMGKMRKRGNKKIFNVMTTGLVSAILLSTSAANSFAYDATTPKSTATQASKQLQSNTVVDSHTVTLITGEVLMIDSYADGLQAVTVAPSLDGEPTQITQMRIGEELYVIPAKAQPYIDADELDRDLFNITKLIEYGYDDANGLDIPVIATYTGTPAKVGNSLVKKPSPAGSKKDMVLESANGVALKVSKSEAETFWEAIDDDSFSAATEPVLAGGIEKVWLDKQVQVTLEKSVSQIGAPIAWEAGYDGKGVKVAVLDTGIDPNHPDVKGTIIEEKNFTDDPDSVDHHGHGTHVASTIAGSGTASGGKLKGVAPGAELLIGKVLSNDGKGPESGVIAAMDWAVKEGADVVSMSLGNPTPSDGTDPVSQALNNLSETSDTLFVVAAGNDGSGKKTVGSPGVAEKALTVGAVDKTGVLAPFSSRGPVINNYRVKPEIMAPGVGIVAARATGTYMGTAVDANYTAANGTSMATPHIAGAAAILKQRHPDWSADRIKQVLIGTAKPNPFNSAYQQGGGLVSIDKALDANIYSSPAVVSLGSAEETSDPLEKTFNYVNPSDSEMKLTLNMVSKDETGALAPASMFTLSQSEVTIPAHSSSEVKVTFDPSFGTVSDYKSVVTATSSDGKTVNTTIGATKKVPSVDLTINLIDRNGNPTSGNILVVNLDTGFNRTVQPSVDNGFKLIEVPQGRYSVMGTVDTYDEAGFRVENLTLAGDPEVELSENKMLTLDAQLGKEVKISTPMESEGTGYKLGYRLDQAKFKIDVMTGYYNPFVDHAYVVPTEPVTTGTFDFSFQQRRFAPLIRASYDGNGGSIPLEHIMHTPKLDGDKTLEAVNLGFARPDDLSAKDVSGKLAVITRDTNSTITDQIKAVTAAGAVGVFVVYDGPGIFWTSVLKTDGITIPAWTLQQDEGAVLFDRIANGSTTINLKGIANSPFVYNMAMIVPDVIPANPVDAVTKENSAVVNAHYRGSKGRILVDSLAPIRPREYATLQVLDYYFDAPLDREEWYSSGSNWPTLKDYKWNHIVHDENRLKRRMNDTFRNYIPGEQREETWLGAVNGLAEREVTLAYREGDIFTLNIFEQGDSQPGHWGNFAFEYPEDTSIARLYKDGKLLTESPYFSFFYPLTVSPDPATYRITMDTVHPTGFRMSTKTNTAWTFKSERPASGQETLGLLWPKYEISLDGENKAKGGRTDHFDLSFVLQSGATPDLKGVEVQVSTDDGATWNKTKVDSKKNGHYKVYLKNPATGYVSLRIKAWDANGSQIEQTIIRTYGVH</sequence>
<evidence type="ECO:0000256" key="4">
    <source>
        <dbReference type="ARBA" id="ARBA00022729"/>
    </source>
</evidence>
<keyword evidence="5 8" id="KW-0378">Hydrolase</keyword>